<dbReference type="CDD" id="cd04276">
    <property type="entry name" value="ZnMc_MMP_like_2"/>
    <property type="match status" value="1"/>
</dbReference>
<dbReference type="InterPro" id="IPR032534">
    <property type="entry name" value="EcxA_zinc-bd"/>
</dbReference>
<dbReference type="Gene3D" id="3.40.390.10">
    <property type="entry name" value="Collagenase (Catalytic Domain)"/>
    <property type="match status" value="1"/>
</dbReference>
<reference evidence="3" key="1">
    <citation type="submission" date="2020-10" db="EMBL/GenBank/DDBJ databases">
        <authorList>
            <person name="Gilroy R."/>
        </authorList>
    </citation>
    <scope>NUCLEOTIDE SEQUENCE</scope>
    <source>
        <strain evidence="3">B3-2255</strain>
    </source>
</reference>
<protein>
    <submittedName>
        <fullName evidence="3">Zinc-dependent metalloprotease</fullName>
    </submittedName>
</protein>
<sequence length="712" mass="81455">GVERNNIAPVMEAFPIIAMTPDSTASVIDVTSFFLSDRIPFTPLVPNSGIGSLFGLRDNMEGQFDKDRSSILSVQAFPLNAIVKTMVTYTVSKRPFSAEMTISMIRLSDKPMMPRLRPDRIGIFFSSKNHFSAEKDYLDKSWYAERWNIAPKPEDEEKYWNGELVEPAKPIVYYVDPAFPEKWRPYIKAGIEDWQKAFEAIGFKNAIVAKDYPDDPDFNPEDIRNSCVIYAATDIANAMGPSWTDPRSGEILQGSVYFYHNVISLVHNWRFVQTAAADPAARKETYDIETMGPMIRYVVAHEIGHTLGLMHNMRASYAFPVDSLRSKTFTDKYGTTPSIMDYARNNYVAQPGDGVTNFLPPLLGPYDYFAIKCNYKPIKGAKTPEDEVPVIESWIDEKADDPMYRYGSQTFFGAYDPASQSESLGDDAIKAGQYGINNLKILTDSLLVWTSYPGSDYDRTLELYEEILSQFRRYIYHVKTYIGGYYDNYARVEDGSDSFELVSGTKQREALDFIFEQTMELPDWYINTEILAKGRPVNEYATEMQMKIMRALMSKGTVLTLKAHEKFPQEDPYTARDYMDDLYEKVWGPVSSGRKLDHSEKMLQYAYLQALFSGIGIQDMTDGRGFALTPDEDLEDELPCARLELRYAGQERALRTASWVPDTALETEAMLYNELVRIQNLLEKRLKVEKNQEMADHYRYLAYEIRKAVKID</sequence>
<keyword evidence="3" id="KW-0645">Protease</keyword>
<dbReference type="AlphaFoldDB" id="A0A9D9J0G1"/>
<name>A0A9D9J0G1_9BACT</name>
<feature type="domain" description="EcxA zinc-binding" evidence="1">
    <location>
        <begin position="288"/>
        <end position="591"/>
    </location>
</feature>
<dbReference type="GO" id="GO:0008237">
    <property type="term" value="F:metallopeptidase activity"/>
    <property type="evidence" value="ECO:0007669"/>
    <property type="project" value="UniProtKB-KW"/>
</dbReference>
<feature type="non-terminal residue" evidence="3">
    <location>
        <position position="1"/>
    </location>
</feature>
<evidence type="ECO:0000259" key="1">
    <source>
        <dbReference type="Pfam" id="PF16313"/>
    </source>
</evidence>
<organism evidence="3 4">
    <name type="scientific">Candidatus Merdivivens faecigallinarum</name>
    <dbReference type="NCBI Taxonomy" id="2840871"/>
    <lineage>
        <taxon>Bacteria</taxon>
        <taxon>Pseudomonadati</taxon>
        <taxon>Bacteroidota</taxon>
        <taxon>Bacteroidia</taxon>
        <taxon>Bacteroidales</taxon>
        <taxon>Muribaculaceae</taxon>
        <taxon>Muribaculaceae incertae sedis</taxon>
        <taxon>Candidatus Merdivivens</taxon>
    </lineage>
</organism>
<keyword evidence="3" id="KW-0482">Metalloprotease</keyword>
<dbReference type="Pfam" id="PF16313">
    <property type="entry name" value="DUF4953"/>
    <property type="match status" value="1"/>
</dbReference>
<evidence type="ECO:0000259" key="2">
    <source>
        <dbReference type="Pfam" id="PF17148"/>
    </source>
</evidence>
<reference evidence="3" key="2">
    <citation type="journal article" date="2021" name="PeerJ">
        <title>Extensive microbial diversity within the chicken gut microbiome revealed by metagenomics and culture.</title>
        <authorList>
            <person name="Gilroy R."/>
            <person name="Ravi A."/>
            <person name="Getino M."/>
            <person name="Pursley I."/>
            <person name="Horton D.L."/>
            <person name="Alikhan N.F."/>
            <person name="Baker D."/>
            <person name="Gharbi K."/>
            <person name="Hall N."/>
            <person name="Watson M."/>
            <person name="Adriaenssens E.M."/>
            <person name="Foster-Nyarko E."/>
            <person name="Jarju S."/>
            <person name="Secka A."/>
            <person name="Antonio M."/>
            <person name="Oren A."/>
            <person name="Chaudhuri R.R."/>
            <person name="La Ragione R."/>
            <person name="Hildebrand F."/>
            <person name="Pallen M.J."/>
        </authorList>
    </citation>
    <scope>NUCLEOTIDE SEQUENCE</scope>
    <source>
        <strain evidence="3">B3-2255</strain>
    </source>
</reference>
<dbReference type="Proteomes" id="UP000823772">
    <property type="component" value="Unassembled WGS sequence"/>
</dbReference>
<evidence type="ECO:0000313" key="4">
    <source>
        <dbReference type="Proteomes" id="UP000823772"/>
    </source>
</evidence>
<dbReference type="EMBL" id="JADILY010000123">
    <property type="protein sequence ID" value="MBO8482052.1"/>
    <property type="molecule type" value="Genomic_DNA"/>
</dbReference>
<dbReference type="Pfam" id="PF17148">
    <property type="entry name" value="DUF5117"/>
    <property type="match status" value="1"/>
</dbReference>
<proteinExistence type="predicted"/>
<keyword evidence="3" id="KW-0378">Hydrolase</keyword>
<evidence type="ECO:0000313" key="3">
    <source>
        <dbReference type="EMBL" id="MBO8482052.1"/>
    </source>
</evidence>
<gene>
    <name evidence="3" type="ORF">IAC87_05855</name>
</gene>
<dbReference type="InterPro" id="IPR033413">
    <property type="entry name" value="DUF5117"/>
</dbReference>
<dbReference type="PANTHER" id="PTHR38478:SF1">
    <property type="entry name" value="ZINC DEPENDENT METALLOPROTEASE DOMAIN LIPOPROTEIN"/>
    <property type="match status" value="1"/>
</dbReference>
<comment type="caution">
    <text evidence="3">The sequence shown here is derived from an EMBL/GenBank/DDBJ whole genome shotgun (WGS) entry which is preliminary data.</text>
</comment>
<feature type="domain" description="DUF5117" evidence="2">
    <location>
        <begin position="2"/>
        <end position="152"/>
    </location>
</feature>
<accession>A0A9D9J0G1</accession>
<dbReference type="InterPro" id="IPR034032">
    <property type="entry name" value="Zn_MMP-like_bac"/>
</dbReference>
<dbReference type="SUPFAM" id="SSF55486">
    <property type="entry name" value="Metalloproteases ('zincins'), catalytic domain"/>
    <property type="match status" value="1"/>
</dbReference>
<dbReference type="PANTHER" id="PTHR38478">
    <property type="entry name" value="PEPTIDASE M1A AND M12B"/>
    <property type="match status" value="1"/>
</dbReference>
<dbReference type="InterPro" id="IPR024079">
    <property type="entry name" value="MetalloPept_cat_dom_sf"/>
</dbReference>